<protein>
    <recommendedName>
        <fullName evidence="4">Carboxypeptidase regulatory-like domain-containing protein</fullName>
    </recommendedName>
</protein>
<feature type="signal peptide" evidence="1">
    <location>
        <begin position="1"/>
        <end position="20"/>
    </location>
</feature>
<dbReference type="RefSeq" id="WP_282334758.1">
    <property type="nucleotide sequence ID" value="NZ_JASBRG010000007.1"/>
</dbReference>
<dbReference type="InterPro" id="IPR008964">
    <property type="entry name" value="Invasin/intimin_cell_adhesion"/>
</dbReference>
<evidence type="ECO:0008006" key="4">
    <source>
        <dbReference type="Google" id="ProtNLM"/>
    </source>
</evidence>
<proteinExistence type="predicted"/>
<dbReference type="EMBL" id="JASBRG010000007">
    <property type="protein sequence ID" value="MDI3320662.1"/>
    <property type="molecule type" value="Genomic_DNA"/>
</dbReference>
<keyword evidence="3" id="KW-1185">Reference proteome</keyword>
<reference evidence="2 3" key="1">
    <citation type="submission" date="2023-05" db="EMBL/GenBank/DDBJ databases">
        <title>Genome sequence of Pinibacter sp. MAH-24.</title>
        <authorList>
            <person name="Huq M.A."/>
        </authorList>
    </citation>
    <scope>NUCLEOTIDE SEQUENCE [LARGE SCALE GENOMIC DNA]</scope>
    <source>
        <strain evidence="2 3">MAH-24</strain>
    </source>
</reference>
<sequence length="253" mass="27890">MKYKTFYWLLPFICSTVVTACSKNAGLPDAPATGTKNGVVTGIVTDTKDLPVKGANVTIEHTVWYNSYLLAASNNEGKYEVSLPDDPAGDWTAKAQLTKDAYGQTYKFDLEPDNTGTFSKASGAVRNFKWRLSGQRSGGTGYYGAHVDLYMFGADVNMTKIKLVFTPYPDEANLIDGTVAAAFERPVEDIAGTFMVKDIPIGKYTVKAVYNGKTLLLNNRHQDDNNEETKTVIFGKNGYLGETEYNIEFYVTE</sequence>
<dbReference type="SUPFAM" id="SSF49373">
    <property type="entry name" value="Invasin/intimin cell-adhesion fragments"/>
    <property type="match status" value="1"/>
</dbReference>
<dbReference type="PROSITE" id="PS51257">
    <property type="entry name" value="PROKAR_LIPOPROTEIN"/>
    <property type="match status" value="1"/>
</dbReference>
<evidence type="ECO:0000313" key="2">
    <source>
        <dbReference type="EMBL" id="MDI3320662.1"/>
    </source>
</evidence>
<organism evidence="2 3">
    <name type="scientific">Pinibacter soli</name>
    <dbReference type="NCBI Taxonomy" id="3044211"/>
    <lineage>
        <taxon>Bacteria</taxon>
        <taxon>Pseudomonadati</taxon>
        <taxon>Bacteroidota</taxon>
        <taxon>Chitinophagia</taxon>
        <taxon>Chitinophagales</taxon>
        <taxon>Chitinophagaceae</taxon>
        <taxon>Pinibacter</taxon>
    </lineage>
</organism>
<feature type="chain" id="PRO_5046508524" description="Carboxypeptidase regulatory-like domain-containing protein" evidence="1">
    <location>
        <begin position="21"/>
        <end position="253"/>
    </location>
</feature>
<comment type="caution">
    <text evidence="2">The sequence shown here is derived from an EMBL/GenBank/DDBJ whole genome shotgun (WGS) entry which is preliminary data.</text>
</comment>
<name>A0ABT6RDL0_9BACT</name>
<evidence type="ECO:0000256" key="1">
    <source>
        <dbReference type="SAM" id="SignalP"/>
    </source>
</evidence>
<gene>
    <name evidence="2" type="ORF">QJ048_12800</name>
</gene>
<keyword evidence="1" id="KW-0732">Signal</keyword>
<accession>A0ABT6RDL0</accession>
<dbReference type="Gene3D" id="2.60.40.1120">
    <property type="entry name" value="Carboxypeptidase-like, regulatory domain"/>
    <property type="match status" value="1"/>
</dbReference>
<dbReference type="Proteomes" id="UP001226434">
    <property type="component" value="Unassembled WGS sequence"/>
</dbReference>
<evidence type="ECO:0000313" key="3">
    <source>
        <dbReference type="Proteomes" id="UP001226434"/>
    </source>
</evidence>